<dbReference type="EMBL" id="CATWFT010000007">
    <property type="protein sequence ID" value="CAJ0725186.1"/>
    <property type="molecule type" value="Genomic_DNA"/>
</dbReference>
<proteinExistence type="predicted"/>
<dbReference type="InterPro" id="IPR050950">
    <property type="entry name" value="HTH-type_LysR_regulators"/>
</dbReference>
<protein>
    <recommendedName>
        <fullName evidence="1">LysR substrate-binding domain-containing protein</fullName>
    </recommendedName>
</protein>
<dbReference type="InterPro" id="IPR005119">
    <property type="entry name" value="LysR_subst-bd"/>
</dbReference>
<dbReference type="SUPFAM" id="SSF53850">
    <property type="entry name" value="Periplasmic binding protein-like II"/>
    <property type="match status" value="1"/>
</dbReference>
<reference evidence="2 3" key="1">
    <citation type="submission" date="2023-07" db="EMBL/GenBank/DDBJ databases">
        <authorList>
            <person name="Peeters C."/>
        </authorList>
    </citation>
    <scope>NUCLEOTIDE SEQUENCE [LARGE SCALE GENOMIC DNA]</scope>
    <source>
        <strain evidence="2 3">R-38712</strain>
    </source>
</reference>
<organism evidence="2 3">
    <name type="scientific">Ralstonia pickettii</name>
    <name type="common">Burkholderia pickettii</name>
    <dbReference type="NCBI Taxonomy" id="329"/>
    <lineage>
        <taxon>Bacteria</taxon>
        <taxon>Pseudomonadati</taxon>
        <taxon>Pseudomonadota</taxon>
        <taxon>Betaproteobacteria</taxon>
        <taxon>Burkholderiales</taxon>
        <taxon>Burkholderiaceae</taxon>
        <taxon>Ralstonia</taxon>
    </lineage>
</organism>
<keyword evidence="3" id="KW-1185">Reference proteome</keyword>
<evidence type="ECO:0000313" key="3">
    <source>
        <dbReference type="Proteomes" id="UP001189303"/>
    </source>
</evidence>
<feature type="domain" description="LysR substrate-binding" evidence="1">
    <location>
        <begin position="15"/>
        <end position="149"/>
    </location>
</feature>
<dbReference type="PANTHER" id="PTHR30419:SF8">
    <property type="entry name" value="NITROGEN ASSIMILATION TRANSCRIPTIONAL ACTIVATOR-RELATED"/>
    <property type="match status" value="1"/>
</dbReference>
<accession>A0ABN9I5H2</accession>
<dbReference type="PANTHER" id="PTHR30419">
    <property type="entry name" value="HTH-TYPE TRANSCRIPTIONAL REGULATOR YBHD"/>
    <property type="match status" value="1"/>
</dbReference>
<sequence>MHNQVATRRQLADQLRPLTSDPYVLVCRDDHPLAKRRRIRWQALQPHPLIFAGEVSGNRSLLDGALKASGVTLHSFYEVQRSSMALGLVAEGLGAAAVPRLAIQKNAYPMIRTVELVEPEVSRTLVLVTRKAAQLSPAARALYDRIVEGATAPT</sequence>
<dbReference type="Pfam" id="PF03466">
    <property type="entry name" value="LysR_substrate"/>
    <property type="match status" value="1"/>
</dbReference>
<evidence type="ECO:0000259" key="1">
    <source>
        <dbReference type="Pfam" id="PF03466"/>
    </source>
</evidence>
<dbReference type="Gene3D" id="3.40.190.290">
    <property type="match status" value="1"/>
</dbReference>
<evidence type="ECO:0000313" key="2">
    <source>
        <dbReference type="EMBL" id="CAJ0725186.1"/>
    </source>
</evidence>
<gene>
    <name evidence="2" type="ORF">R38712_02621</name>
</gene>
<comment type="caution">
    <text evidence="2">The sequence shown here is derived from an EMBL/GenBank/DDBJ whole genome shotgun (WGS) entry which is preliminary data.</text>
</comment>
<name>A0ABN9I5H2_RALPI</name>
<dbReference type="Proteomes" id="UP001189303">
    <property type="component" value="Unassembled WGS sequence"/>
</dbReference>